<evidence type="ECO:0000313" key="3">
    <source>
        <dbReference type="EMBL" id="KYC34870.1"/>
    </source>
</evidence>
<feature type="chain" id="PRO_5007300383" evidence="2">
    <location>
        <begin position="29"/>
        <end position="181"/>
    </location>
</feature>
<dbReference type="OrthoDB" id="563554at2"/>
<dbReference type="AlphaFoldDB" id="A0A139WR04"/>
<evidence type="ECO:0000256" key="2">
    <source>
        <dbReference type="SAM" id="SignalP"/>
    </source>
</evidence>
<accession>A0A139WR04</accession>
<evidence type="ECO:0000313" key="4">
    <source>
        <dbReference type="Proteomes" id="UP000076925"/>
    </source>
</evidence>
<dbReference type="RefSeq" id="WP_017741055.1">
    <property type="nucleotide sequence ID" value="NZ_KQ976355.1"/>
</dbReference>
<dbReference type="STRING" id="128403.WA1_50035"/>
<feature type="signal peptide" evidence="2">
    <location>
        <begin position="1"/>
        <end position="28"/>
    </location>
</feature>
<reference evidence="3 4" key="1">
    <citation type="journal article" date="2013" name="Genome Biol. Evol.">
        <title>Genomes of Stigonematalean cyanobacteria (subsection V) and the evolution of oxygenic photosynthesis from prokaryotes to plastids.</title>
        <authorList>
            <person name="Dagan T."/>
            <person name="Roettger M."/>
            <person name="Stucken K."/>
            <person name="Landan G."/>
            <person name="Koch R."/>
            <person name="Major P."/>
            <person name="Gould S.B."/>
            <person name="Goremykin V.V."/>
            <person name="Rippka R."/>
            <person name="Tandeau de Marsac N."/>
            <person name="Gugger M."/>
            <person name="Lockhart P.J."/>
            <person name="Allen J.F."/>
            <person name="Brune I."/>
            <person name="Maus I."/>
            <person name="Puhler A."/>
            <person name="Martin W.F."/>
        </authorList>
    </citation>
    <scope>NUCLEOTIDE SEQUENCE [LARGE SCALE GENOMIC DNA]</scope>
    <source>
        <strain evidence="3 4">PCC 7110</strain>
    </source>
</reference>
<gene>
    <name evidence="3" type="ORF">WA1_50035</name>
</gene>
<keyword evidence="4" id="KW-1185">Reference proteome</keyword>
<dbReference type="EMBL" id="ANNX02000064">
    <property type="protein sequence ID" value="KYC34870.1"/>
    <property type="molecule type" value="Genomic_DNA"/>
</dbReference>
<feature type="compositionally biased region" description="Basic and acidic residues" evidence="1">
    <location>
        <begin position="49"/>
        <end position="78"/>
    </location>
</feature>
<dbReference type="Proteomes" id="UP000076925">
    <property type="component" value="Unassembled WGS sequence"/>
</dbReference>
<proteinExistence type="predicted"/>
<dbReference type="PROSITE" id="PS51257">
    <property type="entry name" value="PROKAR_LIPOPROTEIN"/>
    <property type="match status" value="1"/>
</dbReference>
<organism evidence="3 4">
    <name type="scientific">Scytonema hofmannii PCC 7110</name>
    <dbReference type="NCBI Taxonomy" id="128403"/>
    <lineage>
        <taxon>Bacteria</taxon>
        <taxon>Bacillati</taxon>
        <taxon>Cyanobacteriota</taxon>
        <taxon>Cyanophyceae</taxon>
        <taxon>Nostocales</taxon>
        <taxon>Scytonemataceae</taxon>
        <taxon>Scytonema</taxon>
    </lineage>
</organism>
<sequence>MKFLKTGFIVLGSMGLLFLGACSGSNQATNSEGSSTNSNTQTAANTETTAKDGQAHSKNDGHAHNEKDGHSHDSKNGDSHGGQVIESGQYHLELVAQKEADGTHMDFYLEKGEGHEGVTNANVTAQIQLPDGSQKSLPLTYDAKEKHYHAVFPEKAAGEYKVAILSDINGEKVNGRFTFKR</sequence>
<evidence type="ECO:0000256" key="1">
    <source>
        <dbReference type="SAM" id="MobiDB-lite"/>
    </source>
</evidence>
<feature type="compositionally biased region" description="Low complexity" evidence="1">
    <location>
        <begin position="29"/>
        <end position="48"/>
    </location>
</feature>
<feature type="region of interest" description="Disordered" evidence="1">
    <location>
        <begin position="26"/>
        <end position="84"/>
    </location>
</feature>
<protein>
    <submittedName>
        <fullName evidence="3">Uncharacterized protein</fullName>
    </submittedName>
</protein>
<keyword evidence="2" id="KW-0732">Signal</keyword>
<name>A0A139WR04_9CYAN</name>
<comment type="caution">
    <text evidence="3">The sequence shown here is derived from an EMBL/GenBank/DDBJ whole genome shotgun (WGS) entry which is preliminary data.</text>
</comment>